<dbReference type="InterPro" id="IPR027417">
    <property type="entry name" value="P-loop_NTPase"/>
</dbReference>
<dbReference type="CDD" id="cd01131">
    <property type="entry name" value="PilT"/>
    <property type="match status" value="1"/>
</dbReference>
<dbReference type="Gene3D" id="3.40.50.300">
    <property type="entry name" value="P-loop containing nucleotide triphosphate hydrolases"/>
    <property type="match status" value="1"/>
</dbReference>
<dbReference type="AlphaFoldDB" id="A0A1P8F5M6"/>
<dbReference type="PANTHER" id="PTHR30486">
    <property type="entry name" value="TWITCHING MOTILITY PROTEIN PILT"/>
    <property type="match status" value="1"/>
</dbReference>
<dbReference type="KEGG" id="dfo:Dform_00387"/>
<gene>
    <name evidence="3" type="ORF">Dform_00387</name>
</gene>
<protein>
    <submittedName>
        <fullName evidence="3">Twitching motility protein PilT</fullName>
    </submittedName>
</protein>
<dbReference type="NCBIfam" id="TIGR01420">
    <property type="entry name" value="pilT_fam"/>
    <property type="match status" value="1"/>
</dbReference>
<feature type="domain" description="Bacterial type II secretion system protein E" evidence="2">
    <location>
        <begin position="229"/>
        <end position="243"/>
    </location>
</feature>
<dbReference type="STRING" id="1839801.Dform_00387"/>
<organism evidence="3 4">
    <name type="scientific">Dehalogenimonas formicexedens</name>
    <dbReference type="NCBI Taxonomy" id="1839801"/>
    <lineage>
        <taxon>Bacteria</taxon>
        <taxon>Bacillati</taxon>
        <taxon>Chloroflexota</taxon>
        <taxon>Dehalococcoidia</taxon>
        <taxon>Dehalococcoidales</taxon>
        <taxon>Dehalococcoidaceae</taxon>
        <taxon>Dehalogenimonas</taxon>
    </lineage>
</organism>
<dbReference type="InterPro" id="IPR050921">
    <property type="entry name" value="T4SS_GSP_E_ATPase"/>
</dbReference>
<dbReference type="SUPFAM" id="SSF52540">
    <property type="entry name" value="P-loop containing nucleoside triphosphate hydrolases"/>
    <property type="match status" value="1"/>
</dbReference>
<reference evidence="4" key="1">
    <citation type="submission" date="2016-11" db="EMBL/GenBank/DDBJ databases">
        <title>Dehalogenimonas formicexedens sp. nov., a chlorinated alkane respiring bacterium isolated from contaminated groundwater.</title>
        <authorList>
            <person name="Key T.A."/>
            <person name="Bowman K.S."/>
            <person name="Lee I."/>
            <person name="Chun J."/>
            <person name="Albuquerque L."/>
            <person name="da Costa M.S."/>
            <person name="Rainey F.A."/>
            <person name="Moe W.M."/>
        </authorList>
    </citation>
    <scope>NUCLEOTIDE SEQUENCE [LARGE SCALE GENOMIC DNA]</scope>
    <source>
        <strain evidence="4">NSZ-14</strain>
    </source>
</reference>
<dbReference type="GO" id="GO:0005524">
    <property type="term" value="F:ATP binding"/>
    <property type="evidence" value="ECO:0007669"/>
    <property type="project" value="InterPro"/>
</dbReference>
<evidence type="ECO:0000259" key="2">
    <source>
        <dbReference type="PROSITE" id="PS00662"/>
    </source>
</evidence>
<proteinExistence type="inferred from homology"/>
<name>A0A1P8F5M6_9CHLR</name>
<dbReference type="RefSeq" id="WP_225973713.1">
    <property type="nucleotide sequence ID" value="NZ_CP018258.1"/>
</dbReference>
<dbReference type="InterPro" id="IPR006321">
    <property type="entry name" value="PilT/PilU"/>
</dbReference>
<dbReference type="InterPro" id="IPR003593">
    <property type="entry name" value="AAA+_ATPase"/>
</dbReference>
<dbReference type="Gene3D" id="3.30.450.90">
    <property type="match status" value="1"/>
</dbReference>
<dbReference type="PROSITE" id="PS00662">
    <property type="entry name" value="T2SP_E"/>
    <property type="match status" value="1"/>
</dbReference>
<sequence>MASVTGPIPNVNDNHTVKIFPKNPLNLLPDWDYTGNMDVMELLRISSDLKASDLHLVIDSPPLIRVNGELQELGTTNMTAHDIDVALTQLTDEEQRQKFLQHKELDFACTLDDYGRLRCNVARQMHGISLAVRLLPPAVPTIDGLELPQILKDLVVQPRGLLLVTGPTGSGKSTTLAAMIQHLNQTGGHHIITIEDPIEYVHQRVKCAITQRQLGEDTNSYPSALKHILRQNPDVIMLGEIRDPETAAAALSVAETGHLVLSTSHAPSAPQAVERIIDLFAPQERHLAEARLASLLIAVVCQTLVPRASGKGRIAAMEVLIANPAAKSMIRESKVHNLHNVIATNRENGMITMDESLAELYKAGTITLKTVFSYCNDASEVKKYLGVHSQTMQGR</sequence>
<evidence type="ECO:0000256" key="1">
    <source>
        <dbReference type="ARBA" id="ARBA00006611"/>
    </source>
</evidence>
<dbReference type="InterPro" id="IPR001482">
    <property type="entry name" value="T2SS/T4SS_dom"/>
</dbReference>
<accession>A0A1P8F5M6</accession>
<dbReference type="Pfam" id="PF00437">
    <property type="entry name" value="T2SSE"/>
    <property type="match status" value="1"/>
</dbReference>
<dbReference type="EMBL" id="CP018258">
    <property type="protein sequence ID" value="APV43745.1"/>
    <property type="molecule type" value="Genomic_DNA"/>
</dbReference>
<dbReference type="Proteomes" id="UP000185934">
    <property type="component" value="Chromosome"/>
</dbReference>
<evidence type="ECO:0000313" key="3">
    <source>
        <dbReference type="EMBL" id="APV43745.1"/>
    </source>
</evidence>
<comment type="similarity">
    <text evidence="1">Belongs to the GSP E family.</text>
</comment>
<dbReference type="SMART" id="SM00382">
    <property type="entry name" value="AAA"/>
    <property type="match status" value="1"/>
</dbReference>
<keyword evidence="4" id="KW-1185">Reference proteome</keyword>
<dbReference type="GO" id="GO:0016887">
    <property type="term" value="F:ATP hydrolysis activity"/>
    <property type="evidence" value="ECO:0007669"/>
    <property type="project" value="InterPro"/>
</dbReference>
<evidence type="ECO:0000313" key="4">
    <source>
        <dbReference type="Proteomes" id="UP000185934"/>
    </source>
</evidence>